<protein>
    <submittedName>
        <fullName evidence="3">Uncharacterized protein LOC114338631</fullName>
    </submittedName>
</protein>
<sequence>MRRQEEEQKEERRRQAEVEFMNSLSQIHENFQLEALRLQHHNTLNGALISAEEFEAAKGISRSLPQLKEIRFTENKQVTTTDNEQLVLFQILSLLPNMQQQSQNQNRRCFNCGTMGNLQNNCRNKFQATKEESNNEIRKSPSSTSVSLSQSSTRKDDIWSLRNRFPTADDRKEQSTMESEVIHLKEQLAISKNEIERLREQMLILQEKCKVIRTNAITTQSNLENKCQKLIKEKNVLNKQLQEFQNALNELQVQSQCQLAQKENATEEVNLQMTTVEQQKDNDQTSLENLKKIQKKDNDLRVIRDGLKNGVWISCQRSLWQEISKYICCENHS</sequence>
<dbReference type="RefSeq" id="XP_028145032.1">
    <property type="nucleotide sequence ID" value="XM_028289231.1"/>
</dbReference>
<gene>
    <name evidence="3" type="primary">LOC114338631</name>
</gene>
<organism evidence="3">
    <name type="scientific">Diabrotica virgifera virgifera</name>
    <name type="common">western corn rootworm</name>
    <dbReference type="NCBI Taxonomy" id="50390"/>
    <lineage>
        <taxon>Eukaryota</taxon>
        <taxon>Metazoa</taxon>
        <taxon>Ecdysozoa</taxon>
        <taxon>Arthropoda</taxon>
        <taxon>Hexapoda</taxon>
        <taxon>Insecta</taxon>
        <taxon>Pterygota</taxon>
        <taxon>Neoptera</taxon>
        <taxon>Endopterygota</taxon>
        <taxon>Coleoptera</taxon>
        <taxon>Polyphaga</taxon>
        <taxon>Cucujiformia</taxon>
        <taxon>Chrysomeloidea</taxon>
        <taxon>Chrysomelidae</taxon>
        <taxon>Galerucinae</taxon>
        <taxon>Diabroticina</taxon>
        <taxon>Diabroticites</taxon>
        <taxon>Diabrotica</taxon>
    </lineage>
</organism>
<accession>A0A6P7GFX2</accession>
<feature type="coiled-coil region" evidence="1">
    <location>
        <begin position="181"/>
        <end position="282"/>
    </location>
</feature>
<dbReference type="SUPFAM" id="SSF57756">
    <property type="entry name" value="Retrovirus zinc finger-like domains"/>
    <property type="match status" value="1"/>
</dbReference>
<dbReference type="AlphaFoldDB" id="A0A6P7GFX2"/>
<evidence type="ECO:0000313" key="3">
    <source>
        <dbReference type="RefSeq" id="XP_028145032.1"/>
    </source>
</evidence>
<dbReference type="InParanoid" id="A0A6P7GFX2"/>
<dbReference type="GO" id="GO:0003676">
    <property type="term" value="F:nucleic acid binding"/>
    <property type="evidence" value="ECO:0007669"/>
    <property type="project" value="InterPro"/>
</dbReference>
<keyword evidence="1" id="KW-0175">Coiled coil</keyword>
<feature type="compositionally biased region" description="Low complexity" evidence="2">
    <location>
        <begin position="140"/>
        <end position="151"/>
    </location>
</feature>
<dbReference type="GO" id="GO:0008270">
    <property type="term" value="F:zinc ion binding"/>
    <property type="evidence" value="ECO:0007669"/>
    <property type="project" value="InterPro"/>
</dbReference>
<name>A0A6P7GFX2_DIAVI</name>
<reference evidence="3" key="1">
    <citation type="submission" date="2025-08" db="UniProtKB">
        <authorList>
            <consortium name="RefSeq"/>
        </authorList>
    </citation>
    <scope>IDENTIFICATION</scope>
    <source>
        <tissue evidence="3">Whole insect</tissue>
    </source>
</reference>
<dbReference type="InterPro" id="IPR036875">
    <property type="entry name" value="Znf_CCHC_sf"/>
</dbReference>
<evidence type="ECO:0000256" key="2">
    <source>
        <dbReference type="SAM" id="MobiDB-lite"/>
    </source>
</evidence>
<evidence type="ECO:0000256" key="1">
    <source>
        <dbReference type="SAM" id="Coils"/>
    </source>
</evidence>
<feature type="region of interest" description="Disordered" evidence="2">
    <location>
        <begin position="132"/>
        <end position="151"/>
    </location>
</feature>
<proteinExistence type="predicted"/>